<dbReference type="InterPro" id="IPR036047">
    <property type="entry name" value="F-box-like_dom_sf"/>
</dbReference>
<organism evidence="3 4">
    <name type="scientific">Fusarium acuminatum</name>
    <dbReference type="NCBI Taxonomy" id="5515"/>
    <lineage>
        <taxon>Eukaryota</taxon>
        <taxon>Fungi</taxon>
        <taxon>Dikarya</taxon>
        <taxon>Ascomycota</taxon>
        <taxon>Pezizomycotina</taxon>
        <taxon>Sordariomycetes</taxon>
        <taxon>Hypocreomycetidae</taxon>
        <taxon>Hypocreales</taxon>
        <taxon>Nectriaceae</taxon>
        <taxon>Fusarium</taxon>
        <taxon>Fusarium tricinctum species complex</taxon>
    </lineage>
</organism>
<dbReference type="Pfam" id="PF00646">
    <property type="entry name" value="F-box"/>
    <property type="match status" value="1"/>
</dbReference>
<reference evidence="3 4" key="1">
    <citation type="submission" date="2024-04" db="EMBL/GenBank/DDBJ databases">
        <title>Complete genome sequence of Fusarium acuminatum.</title>
        <authorList>
            <person name="Lan B."/>
        </authorList>
    </citation>
    <scope>NUCLEOTIDE SEQUENCE [LARGE SCALE GENOMIC DNA]</scope>
    <source>
        <strain evidence="3">1A</strain>
    </source>
</reference>
<dbReference type="PROSITE" id="PS50181">
    <property type="entry name" value="FBOX"/>
    <property type="match status" value="1"/>
</dbReference>
<dbReference type="CDD" id="cd09917">
    <property type="entry name" value="F-box_SF"/>
    <property type="match status" value="1"/>
</dbReference>
<evidence type="ECO:0000256" key="1">
    <source>
        <dbReference type="SAM" id="MobiDB-lite"/>
    </source>
</evidence>
<dbReference type="Proteomes" id="UP001489902">
    <property type="component" value="Chromosome 1"/>
</dbReference>
<name>A0ABZ2WGR5_9HYPO</name>
<accession>A0ABZ2WGR5</accession>
<evidence type="ECO:0000313" key="3">
    <source>
        <dbReference type="EMBL" id="WZH39480.1"/>
    </source>
</evidence>
<feature type="region of interest" description="Disordered" evidence="1">
    <location>
        <begin position="16"/>
        <end position="42"/>
    </location>
</feature>
<keyword evidence="4" id="KW-1185">Reference proteome</keyword>
<evidence type="ECO:0000313" key="4">
    <source>
        <dbReference type="Proteomes" id="UP001489902"/>
    </source>
</evidence>
<dbReference type="Gene3D" id="1.20.1280.50">
    <property type="match status" value="1"/>
</dbReference>
<feature type="domain" description="F-box" evidence="2">
    <location>
        <begin position="46"/>
        <end position="92"/>
    </location>
</feature>
<dbReference type="EMBL" id="CP151260">
    <property type="protein sequence ID" value="WZH39480.1"/>
    <property type="molecule type" value="Genomic_DNA"/>
</dbReference>
<protein>
    <submittedName>
        <fullName evidence="3">F-box domain-containing protein</fullName>
    </submittedName>
</protein>
<dbReference type="InterPro" id="IPR001810">
    <property type="entry name" value="F-box_dom"/>
</dbReference>
<evidence type="ECO:0000259" key="2">
    <source>
        <dbReference type="PROSITE" id="PS50181"/>
    </source>
</evidence>
<sequence length="228" mass="26945">MLSLIRQHPSSFVSSFGLEPDRPLRPPQNCSTSRPTWHPAHQFPKPSFIERLPRDVQRLIFSHLDYQSLIFLSMTNRHFHLLVDPQRIATQQDKFEFVMRAANTFKKHWPRENKKDRRLGNSECYWCYRVRAPEHFDVLQAKTAYLDPRGRVILDQDARPGDKPVALRRFCIDCGVKNKLHLPFDTLETKTGQDLWICKCHEVWQKPDCLRCPNCFSSCPFTQRRRLG</sequence>
<gene>
    <name evidence="3" type="ORF">QYS62_000399</name>
</gene>
<dbReference type="SUPFAM" id="SSF81383">
    <property type="entry name" value="F-box domain"/>
    <property type="match status" value="1"/>
</dbReference>
<proteinExistence type="predicted"/>